<reference evidence="8 9" key="1">
    <citation type="submission" date="2019-08" db="EMBL/GenBank/DDBJ databases">
        <title>Antarcticibacterium arcticum sp. nov., a bacterium isolated from marine sediment of the Canadian Beaufort Sea.</title>
        <authorList>
            <person name="Lee Y.M."/>
            <person name="Baek K."/>
            <person name="Lee D.-H."/>
            <person name="Shin S.C."/>
            <person name="Jin Y.K."/>
            <person name="Park Y."/>
        </authorList>
    </citation>
    <scope>NUCLEOTIDE SEQUENCE [LARGE SCALE GENOMIC DNA]</scope>
    <source>
        <strain evidence="8 9">PAMC 28998</strain>
    </source>
</reference>
<keyword evidence="9" id="KW-1185">Reference proteome</keyword>
<feature type="domain" description="Cardiolipin synthase N-terminal" evidence="7">
    <location>
        <begin position="14"/>
        <end position="56"/>
    </location>
</feature>
<dbReference type="RefSeq" id="WP_146831340.1">
    <property type="nucleotide sequence ID" value="NZ_CP042476.1"/>
</dbReference>
<dbReference type="Proteomes" id="UP000321954">
    <property type="component" value="Chromosome"/>
</dbReference>
<keyword evidence="5 6" id="KW-0472">Membrane</keyword>
<keyword evidence="2" id="KW-1003">Cell membrane</keyword>
<keyword evidence="3 6" id="KW-0812">Transmembrane</keyword>
<dbReference type="OrthoDB" id="1123449at2"/>
<evidence type="ECO:0000256" key="3">
    <source>
        <dbReference type="ARBA" id="ARBA00022692"/>
    </source>
</evidence>
<evidence type="ECO:0000313" key="8">
    <source>
        <dbReference type="EMBL" id="QED36979.1"/>
    </source>
</evidence>
<dbReference type="EMBL" id="CP042476">
    <property type="protein sequence ID" value="QED36979.1"/>
    <property type="molecule type" value="Genomic_DNA"/>
</dbReference>
<evidence type="ECO:0000256" key="6">
    <source>
        <dbReference type="SAM" id="Phobius"/>
    </source>
</evidence>
<dbReference type="GO" id="GO:0005886">
    <property type="term" value="C:plasma membrane"/>
    <property type="evidence" value="ECO:0007669"/>
    <property type="project" value="UniProtKB-SubCell"/>
</dbReference>
<organism evidence="8 9">
    <name type="scientific">Antarcticibacterium arcticum</name>
    <dbReference type="NCBI Taxonomy" id="2585771"/>
    <lineage>
        <taxon>Bacteria</taxon>
        <taxon>Pseudomonadati</taxon>
        <taxon>Bacteroidota</taxon>
        <taxon>Flavobacteriia</taxon>
        <taxon>Flavobacteriales</taxon>
        <taxon>Flavobacteriaceae</taxon>
        <taxon>Antarcticibacterium</taxon>
    </lineage>
</organism>
<gene>
    <name evidence="8" type="ORF">FK178_04305</name>
</gene>
<dbReference type="Pfam" id="PF13396">
    <property type="entry name" value="PLDc_N"/>
    <property type="match status" value="1"/>
</dbReference>
<evidence type="ECO:0000256" key="1">
    <source>
        <dbReference type="ARBA" id="ARBA00004651"/>
    </source>
</evidence>
<comment type="subcellular location">
    <subcellularLocation>
        <location evidence="1">Cell membrane</location>
        <topology evidence="1">Multi-pass membrane protein</topology>
    </subcellularLocation>
</comment>
<dbReference type="KEGG" id="anp:FK178_04305"/>
<feature type="transmembrane region" description="Helical" evidence="6">
    <location>
        <begin position="35"/>
        <end position="55"/>
    </location>
</feature>
<accession>A0A5B8YMJ2</accession>
<keyword evidence="4 6" id="KW-1133">Transmembrane helix</keyword>
<evidence type="ECO:0000256" key="2">
    <source>
        <dbReference type="ARBA" id="ARBA00022475"/>
    </source>
</evidence>
<evidence type="ECO:0000313" key="9">
    <source>
        <dbReference type="Proteomes" id="UP000321954"/>
    </source>
</evidence>
<dbReference type="AlphaFoldDB" id="A0A5B8YMJ2"/>
<evidence type="ECO:0000259" key="7">
    <source>
        <dbReference type="Pfam" id="PF13396"/>
    </source>
</evidence>
<sequence length="74" mass="8770">MSILIIPFAILTAVLWIWAFVDIIRSRFENSAIKGLWILLIFIFPVLGSLIYFQFGKKYIEKQRKFNPDFNRTS</sequence>
<proteinExistence type="predicted"/>
<protein>
    <submittedName>
        <fullName evidence="8">PLDc_N domain-containing protein</fullName>
    </submittedName>
</protein>
<evidence type="ECO:0000256" key="4">
    <source>
        <dbReference type="ARBA" id="ARBA00022989"/>
    </source>
</evidence>
<dbReference type="InterPro" id="IPR027379">
    <property type="entry name" value="CLS_N"/>
</dbReference>
<name>A0A5B8YMJ2_9FLAO</name>
<evidence type="ECO:0000256" key="5">
    <source>
        <dbReference type="ARBA" id="ARBA00023136"/>
    </source>
</evidence>